<organism evidence="1 2">
    <name type="scientific">Acinetobacter pollinis</name>
    <dbReference type="NCBI Taxonomy" id="2605270"/>
    <lineage>
        <taxon>Bacteria</taxon>
        <taxon>Pseudomonadati</taxon>
        <taxon>Pseudomonadota</taxon>
        <taxon>Gammaproteobacteria</taxon>
        <taxon>Moraxellales</taxon>
        <taxon>Moraxellaceae</taxon>
        <taxon>Acinetobacter</taxon>
    </lineage>
</organism>
<proteinExistence type="predicted"/>
<evidence type="ECO:0000313" key="2">
    <source>
        <dbReference type="Proteomes" id="UP001339883"/>
    </source>
</evidence>
<accession>A0ABU6DSF3</accession>
<protein>
    <submittedName>
        <fullName evidence="1">Uncharacterized protein</fullName>
    </submittedName>
</protein>
<dbReference type="EMBL" id="VTDN01000002">
    <property type="protein sequence ID" value="MEB5476059.1"/>
    <property type="molecule type" value="Genomic_DNA"/>
</dbReference>
<evidence type="ECO:0000313" key="1">
    <source>
        <dbReference type="EMBL" id="MEB5476059.1"/>
    </source>
</evidence>
<name>A0ABU6DSF3_9GAMM</name>
<sequence>MVNCIRKEPCLNPYNSFIDGFTFDKNGLTVSRYSVQITQTVHFKDSLYFNIIDEGDALQQHGEDKDDDPNTDVRLRYWFYAYDDSTLIDWFNEQTNDIYKGQLKHFFIYTENEMVEVLSQFEPEISFSDYADNDFEVYKEAQ</sequence>
<keyword evidence="2" id="KW-1185">Reference proteome</keyword>
<dbReference type="RefSeq" id="WP_195770866.1">
    <property type="nucleotide sequence ID" value="NZ_VTDN01000002.1"/>
</dbReference>
<dbReference type="Proteomes" id="UP001339883">
    <property type="component" value="Unassembled WGS sequence"/>
</dbReference>
<reference evidence="1 2" key="1">
    <citation type="submission" date="2019-08" db="EMBL/GenBank/DDBJ databases">
        <title>Five species of Acinetobacter isolated from floral nectar and animal pollinators.</title>
        <authorList>
            <person name="Hendry T.A."/>
        </authorList>
    </citation>
    <scope>NUCLEOTIDE SEQUENCE [LARGE SCALE GENOMIC DNA]</scope>
    <source>
        <strain evidence="1 2">MD18.27</strain>
    </source>
</reference>
<gene>
    <name evidence="1" type="ORF">I2F25_03155</name>
</gene>
<comment type="caution">
    <text evidence="1">The sequence shown here is derived from an EMBL/GenBank/DDBJ whole genome shotgun (WGS) entry which is preliminary data.</text>
</comment>